<dbReference type="Proteomes" id="UP001596109">
    <property type="component" value="Unassembled WGS sequence"/>
</dbReference>
<proteinExistence type="predicted"/>
<name>A0ABW0TLR1_9BACL</name>
<dbReference type="Gene3D" id="1.10.10.10">
    <property type="entry name" value="Winged helix-like DNA-binding domain superfamily/Winged helix DNA-binding domain"/>
    <property type="match status" value="1"/>
</dbReference>
<evidence type="ECO:0000256" key="2">
    <source>
        <dbReference type="ARBA" id="ARBA00023125"/>
    </source>
</evidence>
<dbReference type="EMBL" id="JBHSNO010000008">
    <property type="protein sequence ID" value="MFC5590350.1"/>
    <property type="molecule type" value="Genomic_DNA"/>
</dbReference>
<reference evidence="6" key="1">
    <citation type="journal article" date="2019" name="Int. J. Syst. Evol. Microbiol.">
        <title>The Global Catalogue of Microorganisms (GCM) 10K type strain sequencing project: providing services to taxonomists for standard genome sequencing and annotation.</title>
        <authorList>
            <consortium name="The Broad Institute Genomics Platform"/>
            <consortium name="The Broad Institute Genome Sequencing Center for Infectious Disease"/>
            <person name="Wu L."/>
            <person name="Ma J."/>
        </authorList>
    </citation>
    <scope>NUCLEOTIDE SEQUENCE [LARGE SCALE GENOMIC DNA]</scope>
    <source>
        <strain evidence="6">CGMCC 4.1434</strain>
    </source>
</reference>
<evidence type="ECO:0000313" key="5">
    <source>
        <dbReference type="EMBL" id="MFC5590350.1"/>
    </source>
</evidence>
<dbReference type="PANTHER" id="PTHR38445">
    <property type="entry name" value="HTH-TYPE TRANSCRIPTIONAL REPRESSOR YTRA"/>
    <property type="match status" value="1"/>
</dbReference>
<dbReference type="PANTHER" id="PTHR38445:SF12">
    <property type="entry name" value="GNTR-FAMILY TRANSCRIPTIONAL REGULATOR"/>
    <property type="match status" value="1"/>
</dbReference>
<keyword evidence="1" id="KW-0805">Transcription regulation</keyword>
<gene>
    <name evidence="5" type="ORF">ACFPRA_15710</name>
</gene>
<dbReference type="SMART" id="SM00345">
    <property type="entry name" value="HTH_GNTR"/>
    <property type="match status" value="1"/>
</dbReference>
<dbReference type="InterPro" id="IPR000524">
    <property type="entry name" value="Tscrpt_reg_HTH_GntR"/>
</dbReference>
<dbReference type="Pfam" id="PF00392">
    <property type="entry name" value="GntR"/>
    <property type="match status" value="1"/>
</dbReference>
<keyword evidence="6" id="KW-1185">Reference proteome</keyword>
<dbReference type="CDD" id="cd07377">
    <property type="entry name" value="WHTH_GntR"/>
    <property type="match status" value="1"/>
</dbReference>
<evidence type="ECO:0000259" key="4">
    <source>
        <dbReference type="PROSITE" id="PS50949"/>
    </source>
</evidence>
<dbReference type="InterPro" id="IPR036388">
    <property type="entry name" value="WH-like_DNA-bd_sf"/>
</dbReference>
<protein>
    <submittedName>
        <fullName evidence="5">GntR family transcriptional regulator</fullName>
    </submittedName>
</protein>
<evidence type="ECO:0000256" key="3">
    <source>
        <dbReference type="ARBA" id="ARBA00023163"/>
    </source>
</evidence>
<dbReference type="RefSeq" id="WP_381436671.1">
    <property type="nucleotide sequence ID" value="NZ_JBHSNO010000008.1"/>
</dbReference>
<keyword evidence="2" id="KW-0238">DNA-binding</keyword>
<keyword evidence="3" id="KW-0804">Transcription</keyword>
<accession>A0ABW0TLR1</accession>
<dbReference type="PROSITE" id="PS50949">
    <property type="entry name" value="HTH_GNTR"/>
    <property type="match status" value="1"/>
</dbReference>
<feature type="domain" description="HTH gntR-type" evidence="4">
    <location>
        <begin position="11"/>
        <end position="79"/>
    </location>
</feature>
<evidence type="ECO:0000313" key="6">
    <source>
        <dbReference type="Proteomes" id="UP001596109"/>
    </source>
</evidence>
<comment type="caution">
    <text evidence="5">The sequence shown here is derived from an EMBL/GenBank/DDBJ whole genome shotgun (WGS) entry which is preliminary data.</text>
</comment>
<sequence>MLIQIEPSSSIPIYTQLTHQLIVLIAQGQLKAGDTLPSVRSLASDLGMNMHTVNKSYHELEKKGLIQIVPKSGAMINPIPRDGIAEVHRLRIAEELEPIIAEAIALGMTSEGIEMLTATIISTLKEES</sequence>
<dbReference type="InterPro" id="IPR036390">
    <property type="entry name" value="WH_DNA-bd_sf"/>
</dbReference>
<evidence type="ECO:0000256" key="1">
    <source>
        <dbReference type="ARBA" id="ARBA00023015"/>
    </source>
</evidence>
<organism evidence="5 6">
    <name type="scientific">Sporosarcina soli</name>
    <dbReference type="NCBI Taxonomy" id="334736"/>
    <lineage>
        <taxon>Bacteria</taxon>
        <taxon>Bacillati</taxon>
        <taxon>Bacillota</taxon>
        <taxon>Bacilli</taxon>
        <taxon>Bacillales</taxon>
        <taxon>Caryophanaceae</taxon>
        <taxon>Sporosarcina</taxon>
    </lineage>
</organism>
<dbReference type="SUPFAM" id="SSF46785">
    <property type="entry name" value="Winged helix' DNA-binding domain"/>
    <property type="match status" value="1"/>
</dbReference>